<evidence type="ECO:0000313" key="2">
    <source>
        <dbReference type="Proteomes" id="UP001500888"/>
    </source>
</evidence>
<dbReference type="Proteomes" id="UP001500888">
    <property type="component" value="Unassembled WGS sequence"/>
</dbReference>
<evidence type="ECO:0000313" key="1">
    <source>
        <dbReference type="EMBL" id="GAA3837561.1"/>
    </source>
</evidence>
<proteinExistence type="predicted"/>
<name>A0ABP7J9W4_9ACTN</name>
<dbReference type="Gene3D" id="3.40.50.300">
    <property type="entry name" value="P-loop containing nucleotide triphosphate hydrolases"/>
    <property type="match status" value="1"/>
</dbReference>
<dbReference type="InterPro" id="IPR051135">
    <property type="entry name" value="Gal/GlcNAc/GalNAc_ST"/>
</dbReference>
<gene>
    <name evidence="1" type="ORF">GCM10022226_69590</name>
</gene>
<reference evidence="2" key="1">
    <citation type="journal article" date="2019" name="Int. J. Syst. Evol. Microbiol.">
        <title>The Global Catalogue of Microorganisms (GCM) 10K type strain sequencing project: providing services to taxonomists for standard genome sequencing and annotation.</title>
        <authorList>
            <consortium name="The Broad Institute Genomics Platform"/>
            <consortium name="The Broad Institute Genome Sequencing Center for Infectious Disease"/>
            <person name="Wu L."/>
            <person name="Ma J."/>
        </authorList>
    </citation>
    <scope>NUCLEOTIDE SEQUENCE [LARGE SCALE GENOMIC DNA]</scope>
    <source>
        <strain evidence="2">JCM 16908</strain>
    </source>
</reference>
<dbReference type="PANTHER" id="PTHR10704">
    <property type="entry name" value="CARBOHYDRATE SULFOTRANSFERASE"/>
    <property type="match status" value="1"/>
</dbReference>
<dbReference type="Pfam" id="PF13469">
    <property type="entry name" value="Sulfotransfer_3"/>
    <property type="match status" value="1"/>
</dbReference>
<dbReference type="EMBL" id="BAAAZR010000040">
    <property type="protein sequence ID" value="GAA3837561.1"/>
    <property type="molecule type" value="Genomic_DNA"/>
</dbReference>
<keyword evidence="2" id="KW-1185">Reference proteome</keyword>
<sequence length="339" mass="37316">MVFVGGLGRSGTTLLERLLGEVPGIAPLGEVVHLWERGVNAHEPCGCGERFTTCPFWRRVGIRAFGGWSPGLADRVLTLRHRIDRTRHIPALARRQCRVGLSGYTRAYSRVYEAAAQVAGCPVVVDSSKHASLAFCLSTSPVVDLSVVHLVRDPRAVAYSWRRRVRRPEDGTAMTRWRPIRTSLHWMVQNLAFELLARRGASVIRIRYEDLLADPRTVLSTLLARLGYRDVAGGASAGGGGEGGGGAGGGGLTFLRPGQAELSVAHTCAGNPMRFRAGPVELSRDDSWRDRLSYRHKWLVTALTWPLMIQYGYRVRDRRTPEAAPTPWLTTGVPASECR</sequence>
<dbReference type="InterPro" id="IPR027417">
    <property type="entry name" value="P-loop_NTPase"/>
</dbReference>
<dbReference type="SUPFAM" id="SSF52540">
    <property type="entry name" value="P-loop containing nucleoside triphosphate hydrolases"/>
    <property type="match status" value="1"/>
</dbReference>
<accession>A0ABP7J9W4</accession>
<organism evidence="1 2">
    <name type="scientific">Sphaerisporangium flaviroseum</name>
    <dbReference type="NCBI Taxonomy" id="509199"/>
    <lineage>
        <taxon>Bacteria</taxon>
        <taxon>Bacillati</taxon>
        <taxon>Actinomycetota</taxon>
        <taxon>Actinomycetes</taxon>
        <taxon>Streptosporangiales</taxon>
        <taxon>Streptosporangiaceae</taxon>
        <taxon>Sphaerisporangium</taxon>
    </lineage>
</organism>
<dbReference type="PANTHER" id="PTHR10704:SF44">
    <property type="entry name" value="LD35051P-RELATED"/>
    <property type="match status" value="1"/>
</dbReference>
<comment type="caution">
    <text evidence="1">The sequence shown here is derived from an EMBL/GenBank/DDBJ whole genome shotgun (WGS) entry which is preliminary data.</text>
</comment>
<protein>
    <submittedName>
        <fullName evidence="1">Sulfotransferase</fullName>
    </submittedName>
</protein>